<evidence type="ECO:0000313" key="4">
    <source>
        <dbReference type="Proteomes" id="UP001151760"/>
    </source>
</evidence>
<evidence type="ECO:0000313" key="3">
    <source>
        <dbReference type="EMBL" id="GJT50778.1"/>
    </source>
</evidence>
<reference evidence="3" key="2">
    <citation type="submission" date="2022-01" db="EMBL/GenBank/DDBJ databases">
        <authorList>
            <person name="Yamashiro T."/>
            <person name="Shiraishi A."/>
            <person name="Satake H."/>
            <person name="Nakayama K."/>
        </authorList>
    </citation>
    <scope>NUCLEOTIDE SEQUENCE</scope>
</reference>
<organism evidence="3 4">
    <name type="scientific">Tanacetum coccineum</name>
    <dbReference type="NCBI Taxonomy" id="301880"/>
    <lineage>
        <taxon>Eukaryota</taxon>
        <taxon>Viridiplantae</taxon>
        <taxon>Streptophyta</taxon>
        <taxon>Embryophyta</taxon>
        <taxon>Tracheophyta</taxon>
        <taxon>Spermatophyta</taxon>
        <taxon>Magnoliopsida</taxon>
        <taxon>eudicotyledons</taxon>
        <taxon>Gunneridae</taxon>
        <taxon>Pentapetalae</taxon>
        <taxon>asterids</taxon>
        <taxon>campanulids</taxon>
        <taxon>Asterales</taxon>
        <taxon>Asteraceae</taxon>
        <taxon>Asteroideae</taxon>
        <taxon>Anthemideae</taxon>
        <taxon>Anthemidinae</taxon>
        <taxon>Tanacetum</taxon>
    </lineage>
</organism>
<name>A0ABQ5EIQ1_9ASTR</name>
<feature type="compositionally biased region" description="Basic and acidic residues" evidence="1">
    <location>
        <begin position="126"/>
        <end position="135"/>
    </location>
</feature>
<feature type="region of interest" description="Disordered" evidence="1">
    <location>
        <begin position="1"/>
        <end position="24"/>
    </location>
</feature>
<keyword evidence="4" id="KW-1185">Reference proteome</keyword>
<keyword evidence="3" id="KW-0695">RNA-directed DNA polymerase</keyword>
<sequence>MSTHEQTPPSQPTSAVRNTLGKEQVPQDLQEKLKAVKAEEGALRKGLDQGMLAACPEVLNQGMLAACPEVLNQGTIVPNHQGRRIWKEEQWHRSYYSSRRDTKSCYRSSRSRETEIAAKKHRHKKESSQRTDALSESKGSARGKSKPKKQKSSVEDDLSQPWVCEETGPFTPRIRYFDFPRTRMPSHIKTYDGSEDPEDHLKIFQAAAKTERWTMPTWCHMFNSTLTGNARVWFDDLPKESIDSYDDLRKAFLENYLQQKKCIKDPVEIHNIKQREGESMEEFIRRYKLEYRDVNGAPECMKIFGFMHGITNPELIKRLHDKIPKSIDEMMRVTMAFLRGEVAASNHERKKSFSSWKQHEAGLKQNFKKGNFRNQQRTE</sequence>
<accession>A0ABQ5EIQ1</accession>
<dbReference type="Proteomes" id="UP001151760">
    <property type="component" value="Unassembled WGS sequence"/>
</dbReference>
<feature type="compositionally biased region" description="Basic and acidic residues" evidence="1">
    <location>
        <begin position="102"/>
        <end position="118"/>
    </location>
</feature>
<feature type="region of interest" description="Disordered" evidence="1">
    <location>
        <begin position="349"/>
        <end position="379"/>
    </location>
</feature>
<evidence type="ECO:0000256" key="1">
    <source>
        <dbReference type="SAM" id="MobiDB-lite"/>
    </source>
</evidence>
<feature type="region of interest" description="Disordered" evidence="1">
    <location>
        <begin position="102"/>
        <end position="158"/>
    </location>
</feature>
<reference evidence="3" key="1">
    <citation type="journal article" date="2022" name="Int. J. Mol. Sci.">
        <title>Draft Genome of Tanacetum Coccineum: Genomic Comparison of Closely Related Tanacetum-Family Plants.</title>
        <authorList>
            <person name="Yamashiro T."/>
            <person name="Shiraishi A."/>
            <person name="Nakayama K."/>
            <person name="Satake H."/>
        </authorList>
    </citation>
    <scope>NUCLEOTIDE SEQUENCE</scope>
</reference>
<comment type="caution">
    <text evidence="3">The sequence shown here is derived from an EMBL/GenBank/DDBJ whole genome shotgun (WGS) entry which is preliminary data.</text>
</comment>
<evidence type="ECO:0000259" key="2">
    <source>
        <dbReference type="Pfam" id="PF03732"/>
    </source>
</evidence>
<dbReference type="Pfam" id="PF03732">
    <property type="entry name" value="Retrotrans_gag"/>
    <property type="match status" value="1"/>
</dbReference>
<dbReference type="GO" id="GO:0003964">
    <property type="term" value="F:RNA-directed DNA polymerase activity"/>
    <property type="evidence" value="ECO:0007669"/>
    <property type="project" value="UniProtKB-KW"/>
</dbReference>
<dbReference type="EMBL" id="BQNB010016350">
    <property type="protein sequence ID" value="GJT50778.1"/>
    <property type="molecule type" value="Genomic_DNA"/>
</dbReference>
<feature type="compositionally biased region" description="Basic residues" evidence="1">
    <location>
        <begin position="141"/>
        <end position="151"/>
    </location>
</feature>
<proteinExistence type="predicted"/>
<feature type="compositionally biased region" description="Polar residues" evidence="1">
    <location>
        <begin position="1"/>
        <end position="17"/>
    </location>
</feature>
<keyword evidence="3" id="KW-0808">Transferase</keyword>
<protein>
    <submittedName>
        <fullName evidence="3">Reverse transcriptase domain-containing protein</fullName>
    </submittedName>
</protein>
<dbReference type="PANTHER" id="PTHR33223">
    <property type="entry name" value="CCHC-TYPE DOMAIN-CONTAINING PROTEIN"/>
    <property type="match status" value="1"/>
</dbReference>
<feature type="domain" description="Retrotransposon gag" evidence="2">
    <location>
        <begin position="221"/>
        <end position="310"/>
    </location>
</feature>
<keyword evidence="3" id="KW-0548">Nucleotidyltransferase</keyword>
<gene>
    <name evidence="3" type="ORF">Tco_0976935</name>
</gene>
<dbReference type="InterPro" id="IPR005162">
    <property type="entry name" value="Retrotrans_gag_dom"/>
</dbReference>
<dbReference type="PANTHER" id="PTHR33223:SF11">
    <property type="entry name" value="ELEMENT PROTEIN, PUTATIVE-RELATED"/>
    <property type="match status" value="1"/>
</dbReference>